<sequence length="212" mass="23653">MQKFKTIIGTFVLISSLAAGQAYAASAAHDTSGQTVQQNQIQKLIRSARSQVGVTLSYDPSYTRLSFPNGDVDRSKGVCTDVIIRAYRDAFTYDLQAGVNRDMKSNFSIYPKNWGLSRPDSNIDHRRVPNLQVFFKRHAKVLPVTNSPSDYQPGDIVTQMLPGNLPHILIISDKKAADGITPLVIHNIGRGTREEDSLFQFKITGHYRFLPN</sequence>
<evidence type="ECO:0000256" key="1">
    <source>
        <dbReference type="SAM" id="SignalP"/>
    </source>
</evidence>
<dbReference type="RefSeq" id="WP_346336170.1">
    <property type="nucleotide sequence ID" value="NZ_JBBYXI010000001.1"/>
</dbReference>
<accession>A0ABV0BHS5</accession>
<dbReference type="Pfam" id="PF06940">
    <property type="entry name" value="DUF1287"/>
    <property type="match status" value="1"/>
</dbReference>
<dbReference type="InterPro" id="IPR009706">
    <property type="entry name" value="DUF1287"/>
</dbReference>
<feature type="chain" id="PRO_5047536172" evidence="1">
    <location>
        <begin position="25"/>
        <end position="212"/>
    </location>
</feature>
<dbReference type="PIRSF" id="PIRSF011444">
    <property type="entry name" value="DUF1287"/>
    <property type="match status" value="1"/>
</dbReference>
<gene>
    <name evidence="2" type="ORF">WJT86_03910</name>
</gene>
<keyword evidence="3" id="KW-1185">Reference proteome</keyword>
<keyword evidence="1" id="KW-0732">Signal</keyword>
<dbReference type="EMBL" id="JBBYXI010000001">
    <property type="protein sequence ID" value="MEN3930205.1"/>
    <property type="molecule type" value="Genomic_DNA"/>
</dbReference>
<reference evidence="2 3" key="1">
    <citation type="submission" date="2024-04" db="EMBL/GenBank/DDBJ databases">
        <title>A novel species isolated from cricket.</title>
        <authorList>
            <person name="Wang H.-C."/>
        </authorList>
    </citation>
    <scope>NUCLEOTIDE SEQUENCE [LARGE SCALE GENOMIC DNA]</scope>
    <source>
        <strain evidence="2 3">WL0021</strain>
    </source>
</reference>
<dbReference type="Proteomes" id="UP001418637">
    <property type="component" value="Unassembled WGS sequence"/>
</dbReference>
<evidence type="ECO:0000313" key="2">
    <source>
        <dbReference type="EMBL" id="MEN3930205.1"/>
    </source>
</evidence>
<organism evidence="2 3">
    <name type="scientific">Hohaiivirga grylli</name>
    <dbReference type="NCBI Taxonomy" id="3133970"/>
    <lineage>
        <taxon>Bacteria</taxon>
        <taxon>Pseudomonadati</taxon>
        <taxon>Pseudomonadota</taxon>
        <taxon>Alphaproteobacteria</taxon>
        <taxon>Hyphomicrobiales</taxon>
        <taxon>Methylobacteriaceae</taxon>
        <taxon>Hohaiivirga</taxon>
    </lineage>
</organism>
<name>A0ABV0BHS5_9HYPH</name>
<evidence type="ECO:0000313" key="3">
    <source>
        <dbReference type="Proteomes" id="UP001418637"/>
    </source>
</evidence>
<feature type="signal peptide" evidence="1">
    <location>
        <begin position="1"/>
        <end position="24"/>
    </location>
</feature>
<protein>
    <submittedName>
        <fullName evidence="2">DUF1287 domain-containing protein</fullName>
    </submittedName>
</protein>
<proteinExistence type="predicted"/>
<comment type="caution">
    <text evidence="2">The sequence shown here is derived from an EMBL/GenBank/DDBJ whole genome shotgun (WGS) entry which is preliminary data.</text>
</comment>